<evidence type="ECO:0000256" key="2">
    <source>
        <dbReference type="SAM" id="Coils"/>
    </source>
</evidence>
<evidence type="ECO:0000313" key="4">
    <source>
        <dbReference type="EMBL" id="AGB48976.1"/>
    </source>
</evidence>
<feature type="domain" description="Chorismate mutase" evidence="3">
    <location>
        <begin position="1"/>
        <end position="89"/>
    </location>
</feature>
<dbReference type="OrthoDB" id="107004at2157"/>
<dbReference type="SUPFAM" id="SSF48600">
    <property type="entry name" value="Chorismate mutase II"/>
    <property type="match status" value="1"/>
</dbReference>
<dbReference type="Pfam" id="PF01817">
    <property type="entry name" value="CM_2"/>
    <property type="match status" value="1"/>
</dbReference>
<keyword evidence="5" id="KW-1185">Reference proteome</keyword>
<gene>
    <name evidence="4" type="ordered locus">Metho_0726</name>
</gene>
<dbReference type="InterPro" id="IPR002701">
    <property type="entry name" value="CM_II_prokaryot"/>
</dbReference>
<dbReference type="SMART" id="SM00830">
    <property type="entry name" value="CM_2"/>
    <property type="match status" value="1"/>
</dbReference>
<reference evidence="5" key="1">
    <citation type="submission" date="2012-02" db="EMBL/GenBank/DDBJ databases">
        <title>Complete sequence of chromosome of Methanomethylovorans hollandica DSM 15978.</title>
        <authorList>
            <person name="Lucas S."/>
            <person name="Copeland A."/>
            <person name="Lapidus A."/>
            <person name="Glavina del Rio T."/>
            <person name="Dalin E."/>
            <person name="Tice H."/>
            <person name="Bruce D."/>
            <person name="Goodwin L."/>
            <person name="Pitluck S."/>
            <person name="Peters L."/>
            <person name="Mikhailova N."/>
            <person name="Held B."/>
            <person name="Kyrpides N."/>
            <person name="Mavromatis K."/>
            <person name="Ivanova N."/>
            <person name="Brettin T."/>
            <person name="Detter J.C."/>
            <person name="Han C."/>
            <person name="Larimer F."/>
            <person name="Land M."/>
            <person name="Hauser L."/>
            <person name="Markowitz V."/>
            <person name="Cheng J.-F."/>
            <person name="Hugenholtz P."/>
            <person name="Woyke T."/>
            <person name="Wu D."/>
            <person name="Spring S."/>
            <person name="Schroeder M."/>
            <person name="Brambilla E."/>
            <person name="Klenk H.-P."/>
            <person name="Eisen J.A."/>
        </authorList>
    </citation>
    <scope>NUCLEOTIDE SEQUENCE [LARGE SCALE GENOMIC DNA]</scope>
    <source>
        <strain evidence="5">DSM 15978 / NBRC 107637 / DMS1</strain>
    </source>
</reference>
<evidence type="ECO:0000259" key="3">
    <source>
        <dbReference type="PROSITE" id="PS51168"/>
    </source>
</evidence>
<keyword evidence="1" id="KW-0413">Isomerase</keyword>
<dbReference type="GO" id="GO:0004106">
    <property type="term" value="F:chorismate mutase activity"/>
    <property type="evidence" value="ECO:0007669"/>
    <property type="project" value="InterPro"/>
</dbReference>
<keyword evidence="2" id="KW-0175">Coiled coil</keyword>
<dbReference type="KEGG" id="mhz:Metho_0726"/>
<dbReference type="InterPro" id="IPR051331">
    <property type="entry name" value="Chorismate_mutase-related"/>
</dbReference>
<dbReference type="PANTHER" id="PTHR38041:SF1">
    <property type="entry name" value="CHORISMATE MUTASE"/>
    <property type="match status" value="1"/>
</dbReference>
<evidence type="ECO:0000256" key="1">
    <source>
        <dbReference type="ARBA" id="ARBA00023235"/>
    </source>
</evidence>
<protein>
    <submittedName>
        <fullName evidence="4">Chorismate mutase</fullName>
    </submittedName>
</protein>
<sequence>MSSLEEVRVEIKRIDRNIVDLIKKRTELAEKVLESKRKAGLPINDEAQNKVVLDRAVDNAIEFNLDTNPVRSIFKILIEMSIEHQQELSGQGKFP</sequence>
<organism evidence="4 5">
    <name type="scientific">Methanomethylovorans hollandica (strain DSM 15978 / NBRC 107637 / DMS1)</name>
    <dbReference type="NCBI Taxonomy" id="867904"/>
    <lineage>
        <taxon>Archaea</taxon>
        <taxon>Methanobacteriati</taxon>
        <taxon>Methanobacteriota</taxon>
        <taxon>Stenosarchaea group</taxon>
        <taxon>Methanomicrobia</taxon>
        <taxon>Methanosarcinales</taxon>
        <taxon>Methanosarcinaceae</taxon>
        <taxon>Methanomethylovorans</taxon>
    </lineage>
</organism>
<proteinExistence type="predicted"/>
<dbReference type="InterPro" id="IPR010950">
    <property type="entry name" value="Chorismate_mutase_arc"/>
</dbReference>
<dbReference type="STRING" id="867904.Metho_0726"/>
<dbReference type="AlphaFoldDB" id="L0KV14"/>
<dbReference type="InterPro" id="IPR036263">
    <property type="entry name" value="Chorismate_II_sf"/>
</dbReference>
<name>L0KV14_METHD</name>
<dbReference type="RefSeq" id="WP_015324144.1">
    <property type="nucleotide sequence ID" value="NC_019977.1"/>
</dbReference>
<dbReference type="PANTHER" id="PTHR38041">
    <property type="entry name" value="CHORISMATE MUTASE"/>
    <property type="match status" value="1"/>
</dbReference>
<dbReference type="NCBIfam" id="TIGR01791">
    <property type="entry name" value="CM_archaeal"/>
    <property type="match status" value="1"/>
</dbReference>
<dbReference type="InterPro" id="IPR036979">
    <property type="entry name" value="CM_dom_sf"/>
</dbReference>
<dbReference type="GO" id="GO:0046417">
    <property type="term" value="P:chorismate metabolic process"/>
    <property type="evidence" value="ECO:0007669"/>
    <property type="project" value="InterPro"/>
</dbReference>
<evidence type="ECO:0000313" key="5">
    <source>
        <dbReference type="Proteomes" id="UP000010866"/>
    </source>
</evidence>
<feature type="coiled-coil region" evidence="2">
    <location>
        <begin position="4"/>
        <end position="31"/>
    </location>
</feature>
<dbReference type="PROSITE" id="PS51168">
    <property type="entry name" value="CHORISMATE_MUT_2"/>
    <property type="match status" value="1"/>
</dbReference>
<dbReference type="GO" id="GO:0009697">
    <property type="term" value="P:salicylic acid biosynthetic process"/>
    <property type="evidence" value="ECO:0007669"/>
    <property type="project" value="TreeGrafter"/>
</dbReference>
<dbReference type="Gene3D" id="1.20.59.10">
    <property type="entry name" value="Chorismate mutase"/>
    <property type="match status" value="1"/>
</dbReference>
<dbReference type="HOGENOM" id="CLU_131518_4_1_2"/>
<dbReference type="GeneID" id="14407939"/>
<dbReference type="Proteomes" id="UP000010866">
    <property type="component" value="Chromosome"/>
</dbReference>
<dbReference type="EMBL" id="CP003362">
    <property type="protein sequence ID" value="AGB48976.1"/>
    <property type="molecule type" value="Genomic_DNA"/>
</dbReference>
<accession>L0KV14</accession>